<dbReference type="SUPFAM" id="SSF48264">
    <property type="entry name" value="Cytochrome P450"/>
    <property type="match status" value="1"/>
</dbReference>
<feature type="binding site" description="axial binding residue" evidence="13">
    <location>
        <position position="447"/>
    </location>
    <ligand>
        <name>heme</name>
        <dbReference type="ChEBI" id="CHEBI:30413"/>
    </ligand>
    <ligandPart>
        <name>Fe</name>
        <dbReference type="ChEBI" id="CHEBI:18248"/>
    </ligandPart>
</feature>
<evidence type="ECO:0000256" key="11">
    <source>
        <dbReference type="ARBA" id="ARBA00023033"/>
    </source>
</evidence>
<dbReference type="InterPro" id="IPR017972">
    <property type="entry name" value="Cyt_P450_CS"/>
</dbReference>
<evidence type="ECO:0000256" key="3">
    <source>
        <dbReference type="ARBA" id="ARBA00004406"/>
    </source>
</evidence>
<dbReference type="InterPro" id="IPR036396">
    <property type="entry name" value="Cyt_P450_sf"/>
</dbReference>
<gene>
    <name evidence="16" type="primary">CYP4C1_15</name>
    <name evidence="16" type="ORF">CM83_78463</name>
</gene>
<dbReference type="InterPro" id="IPR050196">
    <property type="entry name" value="Cytochrome_P450_Monoox"/>
</dbReference>
<dbReference type="Pfam" id="PF00067">
    <property type="entry name" value="p450"/>
    <property type="match status" value="1"/>
</dbReference>
<comment type="similarity">
    <text evidence="4 14">Belongs to the cytochrome P450 family.</text>
</comment>
<dbReference type="PANTHER" id="PTHR24291">
    <property type="entry name" value="CYTOCHROME P450 FAMILY 4"/>
    <property type="match status" value="1"/>
</dbReference>
<keyword evidence="15" id="KW-0732">Signal</keyword>
<name>A0A0A9ZBI9_LYGHE</name>
<feature type="chain" id="PRO_5002053980" evidence="15">
    <location>
        <begin position="23"/>
        <end position="501"/>
    </location>
</feature>
<dbReference type="GO" id="GO:0016705">
    <property type="term" value="F:oxidoreductase activity, acting on paired donors, with incorporation or reduction of molecular oxygen"/>
    <property type="evidence" value="ECO:0007669"/>
    <property type="project" value="InterPro"/>
</dbReference>
<organism evidence="16">
    <name type="scientific">Lygus hesperus</name>
    <name type="common">Western plant bug</name>
    <dbReference type="NCBI Taxonomy" id="30085"/>
    <lineage>
        <taxon>Eukaryota</taxon>
        <taxon>Metazoa</taxon>
        <taxon>Ecdysozoa</taxon>
        <taxon>Arthropoda</taxon>
        <taxon>Hexapoda</taxon>
        <taxon>Insecta</taxon>
        <taxon>Pterygota</taxon>
        <taxon>Neoptera</taxon>
        <taxon>Paraneoptera</taxon>
        <taxon>Hemiptera</taxon>
        <taxon>Heteroptera</taxon>
        <taxon>Panheteroptera</taxon>
        <taxon>Cimicomorpha</taxon>
        <taxon>Miridae</taxon>
        <taxon>Mirini</taxon>
        <taxon>Lygus</taxon>
    </lineage>
</organism>
<proteinExistence type="inferred from homology"/>
<evidence type="ECO:0000256" key="12">
    <source>
        <dbReference type="ARBA" id="ARBA00023136"/>
    </source>
</evidence>
<evidence type="ECO:0000256" key="6">
    <source>
        <dbReference type="ARBA" id="ARBA00022723"/>
    </source>
</evidence>
<dbReference type="GO" id="GO:0005789">
    <property type="term" value="C:endoplasmic reticulum membrane"/>
    <property type="evidence" value="ECO:0007669"/>
    <property type="project" value="UniProtKB-SubCell"/>
</dbReference>
<evidence type="ECO:0000256" key="4">
    <source>
        <dbReference type="ARBA" id="ARBA00010617"/>
    </source>
</evidence>
<dbReference type="Gene3D" id="1.10.630.10">
    <property type="entry name" value="Cytochrome P450"/>
    <property type="match status" value="1"/>
</dbReference>
<reference evidence="16" key="1">
    <citation type="journal article" date="2014" name="PLoS ONE">
        <title>Transcriptome-Based Identification of ABC Transporters in the Western Tarnished Plant Bug Lygus hesperus.</title>
        <authorList>
            <person name="Hull J.J."/>
            <person name="Chaney K."/>
            <person name="Geib S.M."/>
            <person name="Fabrick J.A."/>
            <person name="Brent C.S."/>
            <person name="Walsh D."/>
            <person name="Lavine L.C."/>
        </authorList>
    </citation>
    <scope>NUCLEOTIDE SEQUENCE</scope>
</reference>
<evidence type="ECO:0000256" key="13">
    <source>
        <dbReference type="PIRSR" id="PIRSR602401-1"/>
    </source>
</evidence>
<dbReference type="GO" id="GO:0005506">
    <property type="term" value="F:iron ion binding"/>
    <property type="evidence" value="ECO:0007669"/>
    <property type="project" value="InterPro"/>
</dbReference>
<evidence type="ECO:0000256" key="1">
    <source>
        <dbReference type="ARBA" id="ARBA00001971"/>
    </source>
</evidence>
<keyword evidence="6 13" id="KW-0479">Metal-binding</keyword>
<evidence type="ECO:0000256" key="5">
    <source>
        <dbReference type="ARBA" id="ARBA00022617"/>
    </source>
</evidence>
<comment type="subcellular location">
    <subcellularLocation>
        <location evidence="3">Endoplasmic reticulum membrane</location>
        <topology evidence="3">Peripheral membrane protein</topology>
    </subcellularLocation>
    <subcellularLocation>
        <location evidence="2">Microsome membrane</location>
        <topology evidence="2">Peripheral membrane protein</topology>
    </subcellularLocation>
</comment>
<dbReference type="EMBL" id="GBHO01002333">
    <property type="protein sequence ID" value="JAG41271.1"/>
    <property type="molecule type" value="Transcribed_RNA"/>
</dbReference>
<evidence type="ECO:0000256" key="15">
    <source>
        <dbReference type="SAM" id="SignalP"/>
    </source>
</evidence>
<dbReference type="AlphaFoldDB" id="A0A0A9ZBI9"/>
<evidence type="ECO:0000256" key="7">
    <source>
        <dbReference type="ARBA" id="ARBA00022824"/>
    </source>
</evidence>
<evidence type="ECO:0000256" key="2">
    <source>
        <dbReference type="ARBA" id="ARBA00004174"/>
    </source>
</evidence>
<keyword evidence="9 14" id="KW-0560">Oxidoreductase</keyword>
<dbReference type="PROSITE" id="PS00086">
    <property type="entry name" value="CYTOCHROME_P450"/>
    <property type="match status" value="1"/>
</dbReference>
<evidence type="ECO:0000313" key="16">
    <source>
        <dbReference type="EMBL" id="JAG41271.1"/>
    </source>
</evidence>
<sequence length="501" mass="57483">MIAVVISIVVCLVAFMFVRSHGQIPSWRTITLFNKLPGPKDEPFFFGPIFKMIKMELDDIVPWLHNEFKKYDWYWASWFMGQPGFFIADPDVAEVILTNTKNISKGPDYDVLRKWLRDGLIHSSGEKWRSRRKMLTPSFHFKILDNNLECMNRNWRKVVDQFLETNGTPFEPLRIMGRGALGIICETAMGIELDDDDARCKEYINTVKSTLEEAINRVMNPLLKADFVYNLTPAGRRYNKYVEILHSFTEKVIKEKKAAFAEQKASGATDYSEIEGKKVFLDLLISLAEKENLSDEDIREEVDAFMFGGHDTTSTALQWLLMHLAENPEVQERAYAEQVEIFGNSDRDVTKDDLAKMQYLEQVIKESLRLSPSVPSIARSLVEDIRLPNGLTVPSGTKLSVSMYSLHRNPNYWPDPEVFRPERFSPEESKNRHPYSYIPFSAGPRNCIGQKFAMMEMKIGASTILRSCKITSPMKLADIKVKMLVVLEANVPIKVNITPRN</sequence>
<keyword evidence="11 14" id="KW-0503">Monooxygenase</keyword>
<keyword evidence="10 13" id="KW-0408">Iron</keyword>
<feature type="signal peptide" evidence="15">
    <location>
        <begin position="1"/>
        <end position="22"/>
    </location>
</feature>
<protein>
    <submittedName>
        <fullName evidence="16">Cytochrome P450 4C1</fullName>
    </submittedName>
</protein>
<dbReference type="GO" id="GO:0020037">
    <property type="term" value="F:heme binding"/>
    <property type="evidence" value="ECO:0007669"/>
    <property type="project" value="InterPro"/>
</dbReference>
<keyword evidence="7" id="KW-0256">Endoplasmic reticulum</keyword>
<dbReference type="GO" id="GO:0004497">
    <property type="term" value="F:monooxygenase activity"/>
    <property type="evidence" value="ECO:0007669"/>
    <property type="project" value="UniProtKB-KW"/>
</dbReference>
<dbReference type="InterPro" id="IPR002401">
    <property type="entry name" value="Cyt_P450_E_grp-I"/>
</dbReference>
<dbReference type="InterPro" id="IPR001128">
    <property type="entry name" value="Cyt_P450"/>
</dbReference>
<comment type="cofactor">
    <cofactor evidence="1 13">
        <name>heme</name>
        <dbReference type="ChEBI" id="CHEBI:30413"/>
    </cofactor>
</comment>
<evidence type="ECO:0000256" key="8">
    <source>
        <dbReference type="ARBA" id="ARBA00022848"/>
    </source>
</evidence>
<evidence type="ECO:0000256" key="14">
    <source>
        <dbReference type="RuleBase" id="RU000461"/>
    </source>
</evidence>
<keyword evidence="5 13" id="KW-0349">Heme</keyword>
<dbReference type="PANTHER" id="PTHR24291:SF189">
    <property type="entry name" value="CYTOCHROME P450 4C3-RELATED"/>
    <property type="match status" value="1"/>
</dbReference>
<keyword evidence="12" id="KW-0472">Membrane</keyword>
<accession>A0A0A9ZBI9</accession>
<evidence type="ECO:0000256" key="9">
    <source>
        <dbReference type="ARBA" id="ARBA00023002"/>
    </source>
</evidence>
<dbReference type="CDD" id="cd20628">
    <property type="entry name" value="CYP4"/>
    <property type="match status" value="1"/>
</dbReference>
<keyword evidence="8" id="KW-0492">Microsome</keyword>
<evidence type="ECO:0000256" key="10">
    <source>
        <dbReference type="ARBA" id="ARBA00023004"/>
    </source>
</evidence>
<reference evidence="16" key="2">
    <citation type="submission" date="2014-07" db="EMBL/GenBank/DDBJ databases">
        <authorList>
            <person name="Hull J."/>
        </authorList>
    </citation>
    <scope>NUCLEOTIDE SEQUENCE</scope>
</reference>
<dbReference type="PRINTS" id="PR00385">
    <property type="entry name" value="P450"/>
</dbReference>
<dbReference type="PRINTS" id="PR00463">
    <property type="entry name" value="EP450I"/>
</dbReference>